<dbReference type="SUPFAM" id="SSF143865">
    <property type="entry name" value="CorA soluble domain-like"/>
    <property type="match status" value="1"/>
</dbReference>
<dbReference type="PANTHER" id="PTHR46494">
    <property type="entry name" value="CORA FAMILY METAL ION TRANSPORTER (EUROFUNG)"/>
    <property type="match status" value="1"/>
</dbReference>
<feature type="transmembrane region" description="Helical" evidence="12">
    <location>
        <begin position="314"/>
        <end position="334"/>
    </location>
</feature>
<keyword evidence="14" id="KW-1185">Reference proteome</keyword>
<dbReference type="Gene3D" id="3.30.460.20">
    <property type="entry name" value="CorA soluble domain-like"/>
    <property type="match status" value="1"/>
</dbReference>
<keyword evidence="9" id="KW-0406">Ion transport</keyword>
<comment type="subcellular location">
    <subcellularLocation>
        <location evidence="1">Cell membrane</location>
        <topology evidence="1">Multi-pass membrane protein</topology>
    </subcellularLocation>
</comment>
<feature type="transmembrane region" description="Helical" evidence="12">
    <location>
        <begin position="281"/>
        <end position="302"/>
    </location>
</feature>
<dbReference type="InterPro" id="IPR045863">
    <property type="entry name" value="CorA_TM1_TM2"/>
</dbReference>
<organism evidence="13 14">
    <name type="scientific">Pseudooceanicola nitratireducens</name>
    <dbReference type="NCBI Taxonomy" id="517719"/>
    <lineage>
        <taxon>Bacteria</taxon>
        <taxon>Pseudomonadati</taxon>
        <taxon>Pseudomonadota</taxon>
        <taxon>Alphaproteobacteria</taxon>
        <taxon>Rhodobacterales</taxon>
        <taxon>Paracoccaceae</taxon>
        <taxon>Pseudooceanicola</taxon>
    </lineage>
</organism>
<keyword evidence="8 12" id="KW-1133">Transmembrane helix</keyword>
<name>A0A1I1JBV1_9RHOB</name>
<dbReference type="PANTHER" id="PTHR46494:SF3">
    <property type="entry name" value="ZINC TRANSPORT PROTEIN ZNTB"/>
    <property type="match status" value="1"/>
</dbReference>
<dbReference type="CDD" id="cd12833">
    <property type="entry name" value="ZntB-like_1"/>
    <property type="match status" value="1"/>
</dbReference>
<dbReference type="EMBL" id="FOLX01000001">
    <property type="protein sequence ID" value="SFC46079.1"/>
    <property type="molecule type" value="Genomic_DNA"/>
</dbReference>
<evidence type="ECO:0000256" key="12">
    <source>
        <dbReference type="SAM" id="Phobius"/>
    </source>
</evidence>
<dbReference type="GO" id="GO:0015087">
    <property type="term" value="F:cobalt ion transmembrane transporter activity"/>
    <property type="evidence" value="ECO:0007669"/>
    <property type="project" value="TreeGrafter"/>
</dbReference>
<dbReference type="Gene3D" id="1.20.58.340">
    <property type="entry name" value="Magnesium transport protein CorA, transmembrane region"/>
    <property type="match status" value="2"/>
</dbReference>
<evidence type="ECO:0000256" key="1">
    <source>
        <dbReference type="ARBA" id="ARBA00004651"/>
    </source>
</evidence>
<evidence type="ECO:0000313" key="13">
    <source>
        <dbReference type="EMBL" id="SFC46079.1"/>
    </source>
</evidence>
<reference evidence="13 14" key="1">
    <citation type="submission" date="2016-10" db="EMBL/GenBank/DDBJ databases">
        <authorList>
            <person name="de Groot N.N."/>
        </authorList>
    </citation>
    <scope>NUCLEOTIDE SEQUENCE [LARGE SCALE GENOMIC DNA]</scope>
    <source>
        <strain evidence="13 14">DSM 29619</strain>
    </source>
</reference>
<dbReference type="SUPFAM" id="SSF144083">
    <property type="entry name" value="Magnesium transport protein CorA, transmembrane region"/>
    <property type="match status" value="1"/>
</dbReference>
<keyword evidence="10 12" id="KW-0472">Membrane</keyword>
<keyword evidence="5" id="KW-0997">Cell inner membrane</keyword>
<keyword evidence="4" id="KW-1003">Cell membrane</keyword>
<evidence type="ECO:0000256" key="6">
    <source>
        <dbReference type="ARBA" id="ARBA00022692"/>
    </source>
</evidence>
<accession>A0A1I1JBV1</accession>
<dbReference type="InterPro" id="IPR002523">
    <property type="entry name" value="MgTranspt_CorA/ZnTranspt_ZntB"/>
</dbReference>
<keyword evidence="3" id="KW-0813">Transport</keyword>
<evidence type="ECO:0000256" key="2">
    <source>
        <dbReference type="ARBA" id="ARBA00009765"/>
    </source>
</evidence>
<keyword evidence="6 12" id="KW-0812">Transmembrane</keyword>
<proteinExistence type="inferred from homology"/>
<dbReference type="RefSeq" id="WP_093455073.1">
    <property type="nucleotide sequence ID" value="NZ_BAABWI010000005.1"/>
</dbReference>
<dbReference type="GO" id="GO:0005886">
    <property type="term" value="C:plasma membrane"/>
    <property type="evidence" value="ECO:0007669"/>
    <property type="project" value="UniProtKB-SubCell"/>
</dbReference>
<dbReference type="OrthoDB" id="9803484at2"/>
<dbReference type="STRING" id="517719.SAMN05421762_0979"/>
<feature type="coiled-coil region" evidence="11">
    <location>
        <begin position="240"/>
        <end position="267"/>
    </location>
</feature>
<evidence type="ECO:0000256" key="11">
    <source>
        <dbReference type="SAM" id="Coils"/>
    </source>
</evidence>
<comment type="similarity">
    <text evidence="2">Belongs to the CorA metal ion transporter (MIT) (TC 1.A.35) family.</text>
</comment>
<evidence type="ECO:0000256" key="3">
    <source>
        <dbReference type="ARBA" id="ARBA00022448"/>
    </source>
</evidence>
<dbReference type="Proteomes" id="UP000231644">
    <property type="component" value="Unassembled WGS sequence"/>
</dbReference>
<keyword evidence="7" id="KW-0862">Zinc</keyword>
<evidence type="ECO:0000256" key="5">
    <source>
        <dbReference type="ARBA" id="ARBA00022519"/>
    </source>
</evidence>
<dbReference type="AlphaFoldDB" id="A0A1I1JBV1"/>
<evidence type="ECO:0000256" key="8">
    <source>
        <dbReference type="ARBA" id="ARBA00022989"/>
    </source>
</evidence>
<dbReference type="InterPro" id="IPR045861">
    <property type="entry name" value="CorA_cytoplasmic_dom"/>
</dbReference>
<dbReference type="GO" id="GO:0000287">
    <property type="term" value="F:magnesium ion binding"/>
    <property type="evidence" value="ECO:0007669"/>
    <property type="project" value="TreeGrafter"/>
</dbReference>
<evidence type="ECO:0000256" key="10">
    <source>
        <dbReference type="ARBA" id="ARBA00023136"/>
    </source>
</evidence>
<gene>
    <name evidence="13" type="ORF">SAMN05421762_0979</name>
</gene>
<evidence type="ECO:0000256" key="9">
    <source>
        <dbReference type="ARBA" id="ARBA00023065"/>
    </source>
</evidence>
<evidence type="ECO:0000256" key="4">
    <source>
        <dbReference type="ARBA" id="ARBA00022475"/>
    </source>
</evidence>
<evidence type="ECO:0000313" key="14">
    <source>
        <dbReference type="Proteomes" id="UP000231644"/>
    </source>
</evidence>
<evidence type="ECO:0000256" key="7">
    <source>
        <dbReference type="ARBA" id="ARBA00022833"/>
    </source>
</evidence>
<sequence length="340" mass="37645">MPQPPTKTDKDLATGQGAHSPVLFSYALTGPLAGQKLDGGAVDQVLEEAALGWVHLSADHAHAEAWITGHMPYLDDTIPQALTQASTRSRASRIGQGVLAVLRGVNLNEGRDPEDMVAIRIWAEAERIVTLSRQRVRALEDIAADIARGEGPQSTGEFLVILAERLNARLEPMIADLDSETDALETQVIGEPDQDLRQRIVAMRLQVIELRRHAAPQREALQRLEGDDIALLDENDRRHMREAREKLVRLVENLDEMKDSLAVLREEMSGQISDRLNRHMYILSILSAIFLPLGFLTGLLGINVGGMPGAENPQAFWIVCGGLSVVVLIQIWILRRARWL</sequence>
<dbReference type="GO" id="GO:0050897">
    <property type="term" value="F:cobalt ion binding"/>
    <property type="evidence" value="ECO:0007669"/>
    <property type="project" value="TreeGrafter"/>
</dbReference>
<dbReference type="GO" id="GO:0015095">
    <property type="term" value="F:magnesium ion transmembrane transporter activity"/>
    <property type="evidence" value="ECO:0007669"/>
    <property type="project" value="TreeGrafter"/>
</dbReference>
<protein>
    <submittedName>
        <fullName evidence="13">Zinc transporter</fullName>
    </submittedName>
</protein>
<keyword evidence="11" id="KW-0175">Coiled coil</keyword>
<dbReference type="Pfam" id="PF01544">
    <property type="entry name" value="CorA"/>
    <property type="match status" value="1"/>
</dbReference>